<comment type="caution">
    <text evidence="1">The sequence shown here is derived from an EMBL/GenBank/DDBJ whole genome shotgun (WGS) entry which is preliminary data.</text>
</comment>
<organism evidence="1 2">
    <name type="scientific">Babesia bovis</name>
    <dbReference type="NCBI Taxonomy" id="5865"/>
    <lineage>
        <taxon>Eukaryota</taxon>
        <taxon>Sar</taxon>
        <taxon>Alveolata</taxon>
        <taxon>Apicomplexa</taxon>
        <taxon>Aconoidasida</taxon>
        <taxon>Piroplasmida</taxon>
        <taxon>Babesiidae</taxon>
        <taxon>Babesia</taxon>
    </lineage>
</organism>
<proteinExistence type="predicted"/>
<dbReference type="AlphaFoldDB" id="A7AWT5"/>
<dbReference type="Proteomes" id="UP000002173">
    <property type="component" value="Chromosome 1"/>
</dbReference>
<dbReference type="STRING" id="5865.A7AWT5"/>
<protein>
    <recommendedName>
        <fullName evidence="3">MMS19 nucleotide excision repair protein</fullName>
    </recommendedName>
</protein>
<name>A7AWT5_BABBO</name>
<dbReference type="VEuPathDB" id="PiroplasmaDB:BBOV_I004320"/>
<evidence type="ECO:0000313" key="1">
    <source>
        <dbReference type="EMBL" id="EDO05513.1"/>
    </source>
</evidence>
<evidence type="ECO:0000313" key="2">
    <source>
        <dbReference type="Proteomes" id="UP000002173"/>
    </source>
</evidence>
<accession>A7AWT5</accession>
<evidence type="ECO:0008006" key="3">
    <source>
        <dbReference type="Google" id="ProtNLM"/>
    </source>
</evidence>
<keyword evidence="2" id="KW-1185">Reference proteome</keyword>
<dbReference type="EMBL" id="AAXT01000005">
    <property type="protein sequence ID" value="EDO05513.1"/>
    <property type="molecule type" value="Genomic_DNA"/>
</dbReference>
<dbReference type="InParanoid" id="A7AWT5"/>
<sequence length="566" mass="63232">MDISRLVELQQRLNAALMLWSGAGSHLEKTQRMQDLLDQSLALISGLHGSSHINRDILNWISRNVLSVVNVVLNHMCSLSRADIDGQLYVQKGHILVKMLLIVLQHPSEDQCLRTKVLLCGVLTSWRILFSNSDTNMCSSLASFRRSSLVVGDILELCTGIFSSLERDEHSITMCMILLEILSFSDTPRHRSAVLDCLAHVPPDPVVARIYPGLVSRVVSILSELRESDFGRAMNVLKSWIPKALACDCSGEACWRRSDANMAKNAHKTSEAIVMVFKKYARVFPSHMTDLSIACLRCACLSQEVIHCIQNHVIFILDTDKLLGEARCIAAASSIAFKLSLRSEVTSQLSSCQDPQRTLAIYLGYADLEKHVSGLSQIDPYVVMEMLYRCAEVPPAADGTAFVALPRLSRCETSVDLADFCEPHEQVFLKAAGDHIGRMPPAQQKQVISDLLDHFIVGVGDRSRVLRLLAVLRGLLNCGSTCISAVIPEIVEVIMLKVVHSDLHKESHVAALALFATVFRRYQVTLPAQQMCDILFWSLPWCMSDCERGYNYARALVYRIAMRHWW</sequence>
<reference evidence="1 2" key="1">
    <citation type="journal article" date="2007" name="PLoS Pathog.">
        <title>Genome sequence of Babesia bovis and comparative analysis of apicomplexan hemoprotozoa.</title>
        <authorList>
            <person name="Brayton K.A."/>
            <person name="Lau A.O.T."/>
            <person name="Herndon D.R."/>
            <person name="Hannick L."/>
            <person name="Kappmeyer L.S."/>
            <person name="Berens S.J."/>
            <person name="Bidwell S.L."/>
            <person name="Brown W.C."/>
            <person name="Crabtree J."/>
            <person name="Fadrosh D."/>
            <person name="Feldblum T."/>
            <person name="Forberger H.A."/>
            <person name="Haas B.J."/>
            <person name="Howell J.M."/>
            <person name="Khouri H."/>
            <person name="Koo H."/>
            <person name="Mann D.J."/>
            <person name="Norimine J."/>
            <person name="Paulsen I.T."/>
            <person name="Radune D."/>
            <person name="Ren Q."/>
            <person name="Smith R.K. Jr."/>
            <person name="Suarez C.E."/>
            <person name="White O."/>
            <person name="Wortman J.R."/>
            <person name="Knowles D.P. Jr."/>
            <person name="McElwain T.F."/>
            <person name="Nene V.M."/>
        </authorList>
    </citation>
    <scope>NUCLEOTIDE SEQUENCE [LARGE SCALE GENOMIC DNA]</scope>
    <source>
        <strain evidence="1">T2Bo</strain>
    </source>
</reference>
<gene>
    <name evidence="1" type="ORF">BBOV_I004320</name>
</gene>